<feature type="compositionally biased region" description="Polar residues" evidence="2">
    <location>
        <begin position="197"/>
        <end position="215"/>
    </location>
</feature>
<gene>
    <name evidence="3" type="ORF">PCOR1329_LOCUS44899</name>
</gene>
<feature type="non-terminal residue" evidence="3">
    <location>
        <position position="404"/>
    </location>
</feature>
<organism evidence="3 4">
    <name type="scientific">Prorocentrum cordatum</name>
    <dbReference type="NCBI Taxonomy" id="2364126"/>
    <lineage>
        <taxon>Eukaryota</taxon>
        <taxon>Sar</taxon>
        <taxon>Alveolata</taxon>
        <taxon>Dinophyceae</taxon>
        <taxon>Prorocentrales</taxon>
        <taxon>Prorocentraceae</taxon>
        <taxon>Prorocentrum</taxon>
    </lineage>
</organism>
<keyword evidence="4" id="KW-1185">Reference proteome</keyword>
<keyword evidence="1" id="KW-0175">Coiled coil</keyword>
<comment type="caution">
    <text evidence="3">The sequence shown here is derived from an EMBL/GenBank/DDBJ whole genome shotgun (WGS) entry which is preliminary data.</text>
</comment>
<accession>A0ABN9U3J8</accession>
<sequence>VGSTAGKFADAPWQMFQRSAIAKLEMELAGTKAELAKAENKDSDSMGTDASEADDIQKNRGRIAAIDDSLSRIKDSKEAAFLALRKSLEDERAKLRTLVASARPLGARLRDRAQRSLKLEKTRETQGEVAAQIEQQMDILRPKQLDQQNIIHETEAELENIQAEQSRLAALVPQAPESAAASLPASGPGVAVEKLGASSSRNSATTAPSRTSWTGRSRVCAPSARPSRSGATGDTWALLMYLFPRMLDLPARACPLAARAQALRGLRRHLLALLDQACSGRLSLLRVIGGPRLMGAAPRRILWPGLVVHILGMLLQDEQAHGTGANPPGPGFARGPLHAKPGAQCVGYADARPGAAADCTALKGEVVTANVSDGRQLAHFLERRKGAPVAVQKHMANELHLRDL</sequence>
<reference evidence="3" key="1">
    <citation type="submission" date="2023-10" db="EMBL/GenBank/DDBJ databases">
        <authorList>
            <person name="Chen Y."/>
            <person name="Shah S."/>
            <person name="Dougan E. K."/>
            <person name="Thang M."/>
            <person name="Chan C."/>
        </authorList>
    </citation>
    <scope>NUCLEOTIDE SEQUENCE [LARGE SCALE GENOMIC DNA]</scope>
</reference>
<evidence type="ECO:0000313" key="3">
    <source>
        <dbReference type="EMBL" id="CAK0853425.1"/>
    </source>
</evidence>
<feature type="compositionally biased region" description="Basic and acidic residues" evidence="2">
    <location>
        <begin position="34"/>
        <end position="44"/>
    </location>
</feature>
<proteinExistence type="predicted"/>
<feature type="coiled-coil region" evidence="1">
    <location>
        <begin position="144"/>
        <end position="171"/>
    </location>
</feature>
<evidence type="ECO:0000256" key="2">
    <source>
        <dbReference type="SAM" id="MobiDB-lite"/>
    </source>
</evidence>
<feature type="region of interest" description="Disordered" evidence="2">
    <location>
        <begin position="195"/>
        <end position="230"/>
    </location>
</feature>
<evidence type="ECO:0000313" key="4">
    <source>
        <dbReference type="Proteomes" id="UP001189429"/>
    </source>
</evidence>
<feature type="non-terminal residue" evidence="3">
    <location>
        <position position="1"/>
    </location>
</feature>
<evidence type="ECO:0000256" key="1">
    <source>
        <dbReference type="SAM" id="Coils"/>
    </source>
</evidence>
<feature type="region of interest" description="Disordered" evidence="2">
    <location>
        <begin position="34"/>
        <end position="56"/>
    </location>
</feature>
<dbReference type="EMBL" id="CAUYUJ010015394">
    <property type="protein sequence ID" value="CAK0853425.1"/>
    <property type="molecule type" value="Genomic_DNA"/>
</dbReference>
<protein>
    <submittedName>
        <fullName evidence="3">Uncharacterized protein</fullName>
    </submittedName>
</protein>
<name>A0ABN9U3J8_9DINO</name>
<dbReference type="Proteomes" id="UP001189429">
    <property type="component" value="Unassembled WGS sequence"/>
</dbReference>